<dbReference type="GO" id="GO:0046872">
    <property type="term" value="F:metal ion binding"/>
    <property type="evidence" value="ECO:0007669"/>
    <property type="project" value="UniProtKB-KW"/>
</dbReference>
<proteinExistence type="inferred from homology"/>
<keyword evidence="3 6" id="KW-0547">Nucleotide-binding</keyword>
<gene>
    <name evidence="6 9" type="primary">ychF</name>
    <name evidence="9" type="ORF">ER308_18415</name>
</gene>
<feature type="domain" description="OBG-type G" evidence="7">
    <location>
        <begin position="46"/>
        <end position="300"/>
    </location>
</feature>
<dbReference type="PANTHER" id="PTHR23305:SF18">
    <property type="entry name" value="OBG-TYPE G DOMAIN-CONTAINING PROTEIN"/>
    <property type="match status" value="1"/>
</dbReference>
<feature type="binding site" evidence="6">
    <location>
        <begin position="55"/>
        <end position="60"/>
    </location>
    <ligand>
        <name>ATP</name>
        <dbReference type="ChEBI" id="CHEBI:30616"/>
    </ligand>
</feature>
<dbReference type="PROSITE" id="PS51880">
    <property type="entry name" value="TGS"/>
    <property type="match status" value="1"/>
</dbReference>
<dbReference type="Pfam" id="PF06071">
    <property type="entry name" value="YchF-GTPase_C"/>
    <property type="match status" value="1"/>
</dbReference>
<evidence type="ECO:0000313" key="10">
    <source>
        <dbReference type="Proteomes" id="UP000291469"/>
    </source>
</evidence>
<dbReference type="KEGG" id="erz:ER308_18415"/>
<dbReference type="Gene3D" id="3.10.20.30">
    <property type="match status" value="1"/>
</dbReference>
<dbReference type="GO" id="GO:0043023">
    <property type="term" value="F:ribosomal large subunit binding"/>
    <property type="evidence" value="ECO:0007669"/>
    <property type="project" value="UniProtKB-UniRule"/>
</dbReference>
<dbReference type="EMBL" id="CP036402">
    <property type="protein sequence ID" value="QBI21345.1"/>
    <property type="molecule type" value="Genomic_DNA"/>
</dbReference>
<dbReference type="PANTHER" id="PTHR23305">
    <property type="entry name" value="OBG GTPASE FAMILY"/>
    <property type="match status" value="1"/>
</dbReference>
<organism evidence="9 10">
    <name type="scientific">Egibacter rhizosphaerae</name>
    <dbReference type="NCBI Taxonomy" id="1670831"/>
    <lineage>
        <taxon>Bacteria</taxon>
        <taxon>Bacillati</taxon>
        <taxon>Actinomycetota</taxon>
        <taxon>Nitriliruptoria</taxon>
        <taxon>Egibacterales</taxon>
        <taxon>Egibacteraceae</taxon>
        <taxon>Egibacter</taxon>
    </lineage>
</organism>
<dbReference type="Proteomes" id="UP000291469">
    <property type="component" value="Chromosome"/>
</dbReference>
<dbReference type="CDD" id="cd04867">
    <property type="entry name" value="TGS_YchF_OLA1"/>
    <property type="match status" value="1"/>
</dbReference>
<evidence type="ECO:0000259" key="8">
    <source>
        <dbReference type="PROSITE" id="PS51880"/>
    </source>
</evidence>
<dbReference type="Pfam" id="PF01926">
    <property type="entry name" value="MMR_HSR1"/>
    <property type="match status" value="1"/>
</dbReference>
<sequence length="407" mass="43467">MVGTLPLTTARPPIGAPRARDAVWERGRGVRPVSTRPRATSEESLVKVGIVGLPNVGKSTLFNAVSAAGAEAANYPFATIEPNVGVVPLPDPRLDELARLAGSRRVSPTSVEFVDIAGLVRGASRGEGLGNQFLGHIREVDAVCHVVRCFDDDEVMHVDGSIDPVRDLEVVSTELLLKDVETVERAADRAARVARTGDRVAISRADLLRRLQTHLEAGDPARTFDDEDTHLVFRELGLLTAKPALYVANVAESDLPDGDPAHVEPVRAAAKAEGAEVVVLAAETEAQLAELAEADREELLADLGLEASGLARMVRASYRLLGLRTFFTAGEKEARAWTIPAGATAPEAAGVIHSDMQRGFIRAEVTSYDDYVGLGGEAGAREAGKLRVEGKDYVVQDGDVVHVRFNV</sequence>
<dbReference type="CDD" id="cd01900">
    <property type="entry name" value="YchF"/>
    <property type="match status" value="1"/>
</dbReference>
<dbReference type="InterPro" id="IPR004396">
    <property type="entry name" value="ATPase_YchF/OLA1"/>
</dbReference>
<dbReference type="GO" id="GO:0016887">
    <property type="term" value="F:ATP hydrolysis activity"/>
    <property type="evidence" value="ECO:0007669"/>
    <property type="project" value="UniProtKB-UniRule"/>
</dbReference>
<evidence type="ECO:0000256" key="2">
    <source>
        <dbReference type="ARBA" id="ARBA00022723"/>
    </source>
</evidence>
<dbReference type="PRINTS" id="PR00326">
    <property type="entry name" value="GTP1OBG"/>
</dbReference>
<protein>
    <recommendedName>
        <fullName evidence="6">Ribosome-binding ATPase YchF</fullName>
    </recommendedName>
</protein>
<dbReference type="PROSITE" id="PS51710">
    <property type="entry name" value="G_OBG"/>
    <property type="match status" value="1"/>
</dbReference>
<keyword evidence="4 6" id="KW-0067">ATP-binding</keyword>
<feature type="domain" description="TGS" evidence="8">
    <location>
        <begin position="322"/>
        <end position="405"/>
    </location>
</feature>
<dbReference type="InterPro" id="IPR006073">
    <property type="entry name" value="GTP-bd"/>
</dbReference>
<dbReference type="GO" id="GO:0005525">
    <property type="term" value="F:GTP binding"/>
    <property type="evidence" value="ECO:0007669"/>
    <property type="project" value="InterPro"/>
</dbReference>
<dbReference type="InterPro" id="IPR031167">
    <property type="entry name" value="G_OBG"/>
</dbReference>
<reference evidence="9 10" key="1">
    <citation type="submission" date="2019-01" db="EMBL/GenBank/DDBJ databases">
        <title>Egibacter rhizosphaerae EGI 80759T.</title>
        <authorList>
            <person name="Chen D.-D."/>
            <person name="Tian Y."/>
            <person name="Jiao J.-Y."/>
            <person name="Zhang X.-T."/>
            <person name="Zhang Y.-G."/>
            <person name="Zhang Y."/>
            <person name="Xiao M."/>
            <person name="Shu W.-S."/>
            <person name="Li W.-J."/>
        </authorList>
    </citation>
    <scope>NUCLEOTIDE SEQUENCE [LARGE SCALE GENOMIC DNA]</scope>
    <source>
        <strain evidence="9 10">EGI 80759</strain>
    </source>
</reference>
<dbReference type="InterPro" id="IPR041706">
    <property type="entry name" value="YchF_N"/>
</dbReference>
<evidence type="ECO:0000259" key="7">
    <source>
        <dbReference type="PROSITE" id="PS51710"/>
    </source>
</evidence>
<keyword evidence="5" id="KW-0460">Magnesium</keyword>
<dbReference type="InterPro" id="IPR027417">
    <property type="entry name" value="P-loop_NTPase"/>
</dbReference>
<dbReference type="GO" id="GO:0005524">
    <property type="term" value="F:ATP binding"/>
    <property type="evidence" value="ECO:0007669"/>
    <property type="project" value="UniProtKB-UniRule"/>
</dbReference>
<dbReference type="AlphaFoldDB" id="A0A411YJ61"/>
<evidence type="ECO:0000256" key="6">
    <source>
        <dbReference type="HAMAP-Rule" id="MF_00944"/>
    </source>
</evidence>
<dbReference type="InterPro" id="IPR012675">
    <property type="entry name" value="Beta-grasp_dom_sf"/>
</dbReference>
<keyword evidence="2" id="KW-0479">Metal-binding</keyword>
<dbReference type="FunFam" id="1.10.150.300:FF:000001">
    <property type="entry name" value="Ribosome-binding ATPase YchF"/>
    <property type="match status" value="1"/>
</dbReference>
<dbReference type="InterPro" id="IPR012676">
    <property type="entry name" value="TGS-like"/>
</dbReference>
<dbReference type="PIRSF" id="PIRSF006641">
    <property type="entry name" value="CHP00092"/>
    <property type="match status" value="1"/>
</dbReference>
<dbReference type="Gene3D" id="1.10.150.300">
    <property type="entry name" value="TGS-like domain"/>
    <property type="match status" value="1"/>
</dbReference>
<dbReference type="SUPFAM" id="SSF52540">
    <property type="entry name" value="P-loop containing nucleoside triphosphate hydrolases"/>
    <property type="match status" value="1"/>
</dbReference>
<evidence type="ECO:0000313" key="9">
    <source>
        <dbReference type="EMBL" id="QBI21345.1"/>
    </source>
</evidence>
<dbReference type="InterPro" id="IPR004095">
    <property type="entry name" value="TGS"/>
</dbReference>
<evidence type="ECO:0000256" key="5">
    <source>
        <dbReference type="ARBA" id="ARBA00022842"/>
    </source>
</evidence>
<dbReference type="SUPFAM" id="SSF81271">
    <property type="entry name" value="TGS-like"/>
    <property type="match status" value="1"/>
</dbReference>
<dbReference type="OrthoDB" id="9810373at2"/>
<dbReference type="GO" id="GO:0005737">
    <property type="term" value="C:cytoplasm"/>
    <property type="evidence" value="ECO:0007669"/>
    <property type="project" value="TreeGrafter"/>
</dbReference>
<comment type="similarity">
    <text evidence="6">Belongs to the TRAFAC class OBG-HflX-like GTPase superfamily. OBG GTPase family. YchF/OLA1 subfamily.</text>
</comment>
<dbReference type="HAMAP" id="MF_00944">
    <property type="entry name" value="YchF_OLA1_ATPase"/>
    <property type="match status" value="1"/>
</dbReference>
<dbReference type="InterPro" id="IPR013029">
    <property type="entry name" value="YchF_C"/>
</dbReference>
<name>A0A411YJ61_9ACTN</name>
<evidence type="ECO:0000256" key="3">
    <source>
        <dbReference type="ARBA" id="ARBA00022741"/>
    </source>
</evidence>
<comment type="function">
    <text evidence="6">ATPase that binds to both the 70S ribosome and the 50S ribosomal subunit in a nucleotide-independent manner.</text>
</comment>
<comment type="cofactor">
    <cofactor evidence="1">
        <name>Mg(2+)</name>
        <dbReference type="ChEBI" id="CHEBI:18420"/>
    </cofactor>
</comment>
<dbReference type="NCBIfam" id="TIGR00092">
    <property type="entry name" value="redox-regulated ATPase YchF"/>
    <property type="match status" value="1"/>
</dbReference>
<dbReference type="FunFam" id="3.10.20.30:FF:000001">
    <property type="entry name" value="Ribosome-binding ATPase YchF"/>
    <property type="match status" value="1"/>
</dbReference>
<accession>A0A411YJ61</accession>
<dbReference type="Gene3D" id="3.40.50.300">
    <property type="entry name" value="P-loop containing nucleotide triphosphate hydrolases"/>
    <property type="match status" value="1"/>
</dbReference>
<dbReference type="InterPro" id="IPR023192">
    <property type="entry name" value="TGS-like_dom_sf"/>
</dbReference>
<evidence type="ECO:0000256" key="4">
    <source>
        <dbReference type="ARBA" id="ARBA00022840"/>
    </source>
</evidence>
<evidence type="ECO:0000256" key="1">
    <source>
        <dbReference type="ARBA" id="ARBA00001946"/>
    </source>
</evidence>
<keyword evidence="10" id="KW-1185">Reference proteome</keyword>